<protein>
    <submittedName>
        <fullName evidence="1">Uncharacterized protein</fullName>
    </submittedName>
</protein>
<reference evidence="1 2" key="1">
    <citation type="submission" date="2014-09" db="EMBL/GenBank/DDBJ databases">
        <title>Sporocytophaga myxococcoides PG-01 genome sequencing.</title>
        <authorList>
            <person name="Liu L."/>
            <person name="Gao P.J."/>
            <person name="Chen G.J."/>
            <person name="Wang L.S."/>
        </authorList>
    </citation>
    <scope>NUCLEOTIDE SEQUENCE [LARGE SCALE GENOMIC DNA]</scope>
    <source>
        <strain evidence="1 2">PG-01</strain>
    </source>
</reference>
<dbReference type="Proteomes" id="UP000030185">
    <property type="component" value="Unassembled WGS sequence"/>
</dbReference>
<organism evidence="1 2">
    <name type="scientific">Sporocytophaga myxococcoides</name>
    <dbReference type="NCBI Taxonomy" id="153721"/>
    <lineage>
        <taxon>Bacteria</taxon>
        <taxon>Pseudomonadati</taxon>
        <taxon>Bacteroidota</taxon>
        <taxon>Cytophagia</taxon>
        <taxon>Cytophagales</taxon>
        <taxon>Cytophagaceae</taxon>
        <taxon>Sporocytophaga</taxon>
    </lineage>
</organism>
<evidence type="ECO:0000313" key="1">
    <source>
        <dbReference type="EMBL" id="GAL83810.1"/>
    </source>
</evidence>
<accession>A0A098LA94</accession>
<evidence type="ECO:0000313" key="2">
    <source>
        <dbReference type="Proteomes" id="UP000030185"/>
    </source>
</evidence>
<comment type="caution">
    <text evidence="1">The sequence shown here is derived from an EMBL/GenBank/DDBJ whole genome shotgun (WGS) entry which is preliminary data.</text>
</comment>
<name>A0A098LA94_9BACT</name>
<proteinExistence type="predicted"/>
<sequence>MTYDTFNELSIKARRELINGGIINFRCQINNNYINDWFVEKDLLIEKHKRFLNKKD</sequence>
<dbReference type="AlphaFoldDB" id="A0A098LA94"/>
<gene>
    <name evidence="1" type="ORF">MYP_1038</name>
</gene>
<dbReference type="STRING" id="153721.MYP_1038"/>
<keyword evidence="2" id="KW-1185">Reference proteome</keyword>
<dbReference type="EMBL" id="BBLT01000002">
    <property type="protein sequence ID" value="GAL83810.1"/>
    <property type="molecule type" value="Genomic_DNA"/>
</dbReference>